<evidence type="ECO:0000313" key="2">
    <source>
        <dbReference type="Proteomes" id="UP001605261"/>
    </source>
</evidence>
<name>A0ABW7D174_9GAMM</name>
<evidence type="ECO:0000313" key="1">
    <source>
        <dbReference type="EMBL" id="MFG6110969.1"/>
    </source>
</evidence>
<comment type="caution">
    <text evidence="1">The sequence shown here is derived from an EMBL/GenBank/DDBJ whole genome shotgun (WGS) entry which is preliminary data.</text>
</comment>
<organism evidence="1 2">
    <name type="scientific">Stenotrophomonas nematodicola</name>
    <dbReference type="NCBI Taxonomy" id="2656746"/>
    <lineage>
        <taxon>Bacteria</taxon>
        <taxon>Pseudomonadati</taxon>
        <taxon>Pseudomonadota</taxon>
        <taxon>Gammaproteobacteria</taxon>
        <taxon>Lysobacterales</taxon>
        <taxon>Lysobacteraceae</taxon>
        <taxon>Stenotrophomonas</taxon>
    </lineage>
</organism>
<accession>A0ABW7D174</accession>
<keyword evidence="2" id="KW-1185">Reference proteome</keyword>
<reference evidence="1 2" key="1">
    <citation type="submission" date="2024-09" db="EMBL/GenBank/DDBJ databases">
        <authorList>
            <consortium name="All-Russian atlas of soil microorganisms"/>
            <consortium name="as a basis for the search for new antimicrobial producers and enzymes with unique properties"/>
            <person name="Sokolova E.A."/>
            <person name="Voronina E.N."/>
        </authorList>
    </citation>
    <scope>NUCLEOTIDE SEQUENCE [LARGE SCALE GENOMIC DNA]</scope>
    <source>
        <strain evidence="1 2">AF-22b-331.1</strain>
    </source>
</reference>
<sequence length="192" mass="20927">MHTLHASFARFGPLHAQSADLWRGEIPLPTPLAAFYAQIGPWGETVHANVGPVGIDIPGVNVCFPPLHRLWSLQAGYRWQGTRGARLADWPDAWLVIAEQNADPFIFERNTGQVLFAFHGAGRWEASVLTQDLATFLAALAAIGTVYLDAGDDLEDDDGELRPAHRDAALGALATVLGDEAAADRFFETLEW</sequence>
<dbReference type="RefSeq" id="WP_394164412.1">
    <property type="nucleotide sequence ID" value="NZ_JBHGCJ010000016.1"/>
</dbReference>
<protein>
    <recommendedName>
        <fullName evidence="3">SMI1/KNR4 family protein</fullName>
    </recommendedName>
</protein>
<proteinExistence type="predicted"/>
<evidence type="ECO:0008006" key="3">
    <source>
        <dbReference type="Google" id="ProtNLM"/>
    </source>
</evidence>
<dbReference type="Proteomes" id="UP001605261">
    <property type="component" value="Unassembled WGS sequence"/>
</dbReference>
<gene>
    <name evidence="1" type="ORF">ACEU0G_000852</name>
</gene>
<dbReference type="EMBL" id="JBHGCJ010000016">
    <property type="protein sequence ID" value="MFG6110969.1"/>
    <property type="molecule type" value="Genomic_DNA"/>
</dbReference>